<protein>
    <submittedName>
        <fullName evidence="1">Uncharacterized protein</fullName>
    </submittedName>
</protein>
<dbReference type="EMBL" id="CM044703">
    <property type="protein sequence ID" value="KAI5674723.1"/>
    <property type="molecule type" value="Genomic_DNA"/>
</dbReference>
<organism evidence="1 2">
    <name type="scientific">Catharanthus roseus</name>
    <name type="common">Madagascar periwinkle</name>
    <name type="synonym">Vinca rosea</name>
    <dbReference type="NCBI Taxonomy" id="4058"/>
    <lineage>
        <taxon>Eukaryota</taxon>
        <taxon>Viridiplantae</taxon>
        <taxon>Streptophyta</taxon>
        <taxon>Embryophyta</taxon>
        <taxon>Tracheophyta</taxon>
        <taxon>Spermatophyta</taxon>
        <taxon>Magnoliopsida</taxon>
        <taxon>eudicotyledons</taxon>
        <taxon>Gunneridae</taxon>
        <taxon>Pentapetalae</taxon>
        <taxon>asterids</taxon>
        <taxon>lamiids</taxon>
        <taxon>Gentianales</taxon>
        <taxon>Apocynaceae</taxon>
        <taxon>Rauvolfioideae</taxon>
        <taxon>Vinceae</taxon>
        <taxon>Catharanthinae</taxon>
        <taxon>Catharanthus</taxon>
    </lineage>
</organism>
<name>A0ACC0BPZ6_CATRO</name>
<sequence>MESAAVICPQVVRHGYSSYPSPSHHHRRNLITTKHSTSISFSRNRANNNNNKLTSSRTYAAVAEVSGLTSPQVEITWQILVGALAGVTPFVVAGIEFSKRIVLLRLFFI</sequence>
<gene>
    <name evidence="1" type="ORF">M9H77_15087</name>
</gene>
<proteinExistence type="predicted"/>
<evidence type="ECO:0000313" key="2">
    <source>
        <dbReference type="Proteomes" id="UP001060085"/>
    </source>
</evidence>
<evidence type="ECO:0000313" key="1">
    <source>
        <dbReference type="EMBL" id="KAI5674723.1"/>
    </source>
</evidence>
<keyword evidence="2" id="KW-1185">Reference proteome</keyword>
<accession>A0ACC0BPZ6</accession>
<comment type="caution">
    <text evidence="1">The sequence shown here is derived from an EMBL/GenBank/DDBJ whole genome shotgun (WGS) entry which is preliminary data.</text>
</comment>
<reference evidence="2" key="1">
    <citation type="journal article" date="2023" name="Nat. Plants">
        <title>Single-cell RNA sequencing provides a high-resolution roadmap for understanding the multicellular compartmentation of specialized metabolism.</title>
        <authorList>
            <person name="Sun S."/>
            <person name="Shen X."/>
            <person name="Li Y."/>
            <person name="Li Y."/>
            <person name="Wang S."/>
            <person name="Li R."/>
            <person name="Zhang H."/>
            <person name="Shen G."/>
            <person name="Guo B."/>
            <person name="Wei J."/>
            <person name="Xu J."/>
            <person name="St-Pierre B."/>
            <person name="Chen S."/>
            <person name="Sun C."/>
        </authorList>
    </citation>
    <scope>NUCLEOTIDE SEQUENCE [LARGE SCALE GENOMIC DNA]</scope>
</reference>
<dbReference type="Proteomes" id="UP001060085">
    <property type="component" value="Linkage Group LG03"/>
</dbReference>